<organismHost>
    <name type="scientific">Mus musculus</name>
    <name type="common">Mouse</name>
    <dbReference type="NCBI Taxonomy" id="10090"/>
</organismHost>
<proteinExistence type="predicted"/>
<organismHost>
    <name type="scientific">Felis catus</name>
    <name type="common">Cat</name>
    <name type="synonym">Felis silvestris catus</name>
    <dbReference type="NCBI Taxonomy" id="9685"/>
</organismHost>
<organismHost>
    <name type="scientific">Microtus agrestis</name>
    <name type="common">Short-tailed field vole</name>
    <dbReference type="NCBI Taxonomy" id="29092"/>
</organismHost>
<organismHost>
    <name type="scientific">Loxodonta africana</name>
    <name type="common">African elephant</name>
    <dbReference type="NCBI Taxonomy" id="9785"/>
</organismHost>
<sequence length="68" mass="7983">MVARDFSLKDDVAQDPLLNESILYLDKMDSLFSLDGLIFLLPMISIKVDLIVSDDLYIYFQFYYTHKL</sequence>
<organism evidence="1">
    <name type="scientific">Cowpox virus</name>
    <name type="common">CPV</name>
    <dbReference type="NCBI Taxonomy" id="10243"/>
    <lineage>
        <taxon>Viruses</taxon>
        <taxon>Varidnaviria</taxon>
        <taxon>Bamfordvirae</taxon>
        <taxon>Nucleocytoviricota</taxon>
        <taxon>Pokkesviricetes</taxon>
        <taxon>Chitovirales</taxon>
        <taxon>Poxviridae</taxon>
        <taxon>Chordopoxvirinae</taxon>
        <taxon>Orthopoxvirus</taxon>
        <taxon>Orthopoxvirus cowpox</taxon>
    </lineage>
</organism>
<dbReference type="EMBL" id="LT896724">
    <property type="protein sequence ID" value="SNB48636.1"/>
    <property type="molecule type" value="Genomic_DNA"/>
</dbReference>
<name>A0A212PNZ6_COWPX</name>
<keyword evidence="1" id="KW-0808">Transferase</keyword>
<gene>
    <name evidence="1" type="primary">thymidylate kinase</name>
</gene>
<organismHost>
    <name type="scientific">Apodemus sylvaticus</name>
    <name type="common">European woodmouse</name>
    <dbReference type="NCBI Taxonomy" id="10129"/>
</organismHost>
<keyword evidence="1" id="KW-0418">Kinase</keyword>
<protein>
    <submittedName>
        <fullName evidence="1">Thymidylate kinase</fullName>
    </submittedName>
</protein>
<accession>A0A212PNZ6</accession>
<organismHost>
    <name type="scientific">Homo sapiens</name>
    <name type="common">Human</name>
    <dbReference type="NCBI Taxonomy" id="9606"/>
</organismHost>
<reference evidence="1" key="1">
    <citation type="submission" date="2017-06" db="EMBL/GenBank/DDBJ databases">
        <authorList>
            <person name="Kim H.J."/>
            <person name="Triplett B.A."/>
        </authorList>
    </citation>
    <scope>NUCLEOTIDE SEQUENCE</scope>
    <source>
        <strain evidence="1">Ger/2015/Cat1</strain>
    </source>
</reference>
<dbReference type="Proteomes" id="UP000276358">
    <property type="component" value="Segment"/>
</dbReference>
<organismHost>
    <name type="scientific">Bos taurus</name>
    <name type="common">Bovine</name>
    <dbReference type="NCBI Taxonomy" id="9913"/>
</organismHost>
<dbReference type="GO" id="GO:0016301">
    <property type="term" value="F:kinase activity"/>
    <property type="evidence" value="ECO:0007669"/>
    <property type="project" value="UniProtKB-KW"/>
</dbReference>
<organismHost>
    <name type="scientific">Myodes glareolus</name>
    <name type="common">Bank vole</name>
    <name type="synonym">Clethrionomys glareolus</name>
    <dbReference type="NCBI Taxonomy" id="447135"/>
</organismHost>
<evidence type="ECO:0000313" key="1">
    <source>
        <dbReference type="EMBL" id="SNB48636.1"/>
    </source>
</evidence>